<dbReference type="Proteomes" id="UP000030758">
    <property type="component" value="Unassembled WGS sequence"/>
</dbReference>
<dbReference type="Gene3D" id="3.30.60.20">
    <property type="match status" value="1"/>
</dbReference>
<evidence type="ECO:0000313" key="18">
    <source>
        <dbReference type="EMBL" id="KFD68100.1"/>
    </source>
</evidence>
<dbReference type="SMART" id="SM00233">
    <property type="entry name" value="PH"/>
    <property type="match status" value="1"/>
</dbReference>
<feature type="domain" description="PH" evidence="13">
    <location>
        <begin position="960"/>
        <end position="1074"/>
    </location>
</feature>
<feature type="domain" description="DH" evidence="14">
    <location>
        <begin position="729"/>
        <end position="918"/>
    </location>
</feature>
<dbReference type="SUPFAM" id="SSF57889">
    <property type="entry name" value="Cysteine-rich domain"/>
    <property type="match status" value="1"/>
</dbReference>
<dbReference type="SUPFAM" id="SSF50729">
    <property type="entry name" value="PH domain-like"/>
    <property type="match status" value="1"/>
</dbReference>
<evidence type="ECO:0000259" key="13">
    <source>
        <dbReference type="PROSITE" id="PS50003"/>
    </source>
</evidence>
<dbReference type="InterPro" id="IPR011993">
    <property type="entry name" value="PH-like_dom_sf"/>
</dbReference>
<dbReference type="InterPro" id="IPR046349">
    <property type="entry name" value="C1-like_sf"/>
</dbReference>
<evidence type="ECO:0000256" key="9">
    <source>
        <dbReference type="ARBA" id="ARBA00023054"/>
    </source>
</evidence>
<evidence type="ECO:0000259" key="16">
    <source>
        <dbReference type="PROSITE" id="PS50106"/>
    </source>
</evidence>
<dbReference type="GO" id="GO:0001664">
    <property type="term" value="F:G protein-coupled receptor binding"/>
    <property type="evidence" value="ECO:0007669"/>
    <property type="project" value="TreeGrafter"/>
</dbReference>
<feature type="non-terminal residue" evidence="17">
    <location>
        <position position="1"/>
    </location>
</feature>
<dbReference type="InterPro" id="IPR001478">
    <property type="entry name" value="PDZ"/>
</dbReference>
<dbReference type="GO" id="GO:0007186">
    <property type="term" value="P:G protein-coupled receptor signaling pathway"/>
    <property type="evidence" value="ECO:0007669"/>
    <property type="project" value="TreeGrafter"/>
</dbReference>
<dbReference type="SUPFAM" id="SSF48097">
    <property type="entry name" value="Regulator of G-protein signaling, RGS"/>
    <property type="match status" value="1"/>
</dbReference>
<dbReference type="InterPro" id="IPR044926">
    <property type="entry name" value="RGS_subdomain_2"/>
</dbReference>
<dbReference type="GO" id="GO:0046872">
    <property type="term" value="F:metal ion binding"/>
    <property type="evidence" value="ECO:0007669"/>
    <property type="project" value="UniProtKB-KW"/>
</dbReference>
<dbReference type="CDD" id="cd13329">
    <property type="entry name" value="PH_RhoGEF"/>
    <property type="match status" value="1"/>
</dbReference>
<dbReference type="PROSITE" id="PS00479">
    <property type="entry name" value="ZF_DAG_PE_1"/>
    <property type="match status" value="1"/>
</dbReference>
<dbReference type="CDD" id="cd00160">
    <property type="entry name" value="RhoGEF"/>
    <property type="match status" value="1"/>
</dbReference>
<dbReference type="Gene3D" id="2.30.42.10">
    <property type="match status" value="1"/>
</dbReference>
<evidence type="ECO:0000256" key="1">
    <source>
        <dbReference type="ARBA" id="ARBA00004370"/>
    </source>
</evidence>
<dbReference type="CDD" id="cd00029">
    <property type="entry name" value="C1"/>
    <property type="match status" value="1"/>
</dbReference>
<dbReference type="GO" id="GO:0005085">
    <property type="term" value="F:guanyl-nucleotide exchange factor activity"/>
    <property type="evidence" value="ECO:0007669"/>
    <property type="project" value="UniProtKB-KW"/>
</dbReference>
<dbReference type="Pfam" id="PF17838">
    <property type="entry name" value="PH_16"/>
    <property type="match status" value="1"/>
</dbReference>
<reference evidence="17 19" key="1">
    <citation type="journal article" date="2014" name="Nat. Genet.">
        <title>Genome and transcriptome of the porcine whipworm Trichuris suis.</title>
        <authorList>
            <person name="Jex A.R."/>
            <person name="Nejsum P."/>
            <person name="Schwarz E.M."/>
            <person name="Hu L."/>
            <person name="Young N.D."/>
            <person name="Hall R.S."/>
            <person name="Korhonen P.K."/>
            <person name="Liao S."/>
            <person name="Thamsborg S."/>
            <person name="Xia J."/>
            <person name="Xu P."/>
            <person name="Wang S."/>
            <person name="Scheerlinck J.P."/>
            <person name="Hofmann A."/>
            <person name="Sternberg P.W."/>
            <person name="Wang J."/>
            <person name="Gasser R.B."/>
        </authorList>
    </citation>
    <scope>NUCLEOTIDE SEQUENCE [LARGE SCALE GENOMIC DNA]</scope>
    <source>
        <strain evidence="18">DCEP-RM93F</strain>
        <strain evidence="17">DCEP-RM93M</strain>
    </source>
</reference>
<dbReference type="InterPro" id="IPR015212">
    <property type="entry name" value="RGS-like_dom"/>
</dbReference>
<accession>A0A085MEP3</accession>
<proteinExistence type="predicted"/>
<dbReference type="PROSITE" id="PS50106">
    <property type="entry name" value="PDZ"/>
    <property type="match status" value="1"/>
</dbReference>
<evidence type="ECO:0000256" key="3">
    <source>
        <dbReference type="ARBA" id="ARBA00022468"/>
    </source>
</evidence>
<dbReference type="InterPro" id="IPR036034">
    <property type="entry name" value="PDZ_sf"/>
</dbReference>
<dbReference type="InterPro" id="IPR002219">
    <property type="entry name" value="PKC_DAG/PE"/>
</dbReference>
<gene>
    <name evidence="17" type="ORF">M513_03437</name>
    <name evidence="18" type="ORF">M514_03437</name>
</gene>
<dbReference type="InterPro" id="IPR041489">
    <property type="entry name" value="PDZ_6"/>
</dbReference>
<dbReference type="PANTHER" id="PTHR45872">
    <property type="entry name" value="RHO GUANINE NUCLEOTIDE EXCHANGE FACTOR 2, ISOFORM D"/>
    <property type="match status" value="1"/>
</dbReference>
<feature type="coiled-coil region" evidence="11">
    <location>
        <begin position="107"/>
        <end position="161"/>
    </location>
</feature>
<dbReference type="GO" id="GO:0005096">
    <property type="term" value="F:GTPase activator activity"/>
    <property type="evidence" value="ECO:0007669"/>
    <property type="project" value="UniProtKB-KW"/>
</dbReference>
<evidence type="ECO:0000256" key="11">
    <source>
        <dbReference type="SAM" id="Coils"/>
    </source>
</evidence>
<evidence type="ECO:0000256" key="2">
    <source>
        <dbReference type="ARBA" id="ARBA00004496"/>
    </source>
</evidence>
<dbReference type="PROSITE" id="PS50010">
    <property type="entry name" value="DH_2"/>
    <property type="match status" value="1"/>
</dbReference>
<keyword evidence="3" id="KW-0343">GTPase activation</keyword>
<dbReference type="InterPro" id="IPR041020">
    <property type="entry name" value="PH_16"/>
</dbReference>
<keyword evidence="9 11" id="KW-0175">Coiled coil</keyword>
<dbReference type="Proteomes" id="UP000030764">
    <property type="component" value="Unassembled WGS sequence"/>
</dbReference>
<feature type="region of interest" description="Disordered" evidence="12">
    <location>
        <begin position="1341"/>
        <end position="1372"/>
    </location>
</feature>
<evidence type="ECO:0000259" key="14">
    <source>
        <dbReference type="PROSITE" id="PS50010"/>
    </source>
</evidence>
<evidence type="ECO:0000256" key="5">
    <source>
        <dbReference type="ARBA" id="ARBA00022553"/>
    </source>
</evidence>
<dbReference type="SUPFAM" id="SSF50156">
    <property type="entry name" value="PDZ domain-like"/>
    <property type="match status" value="1"/>
</dbReference>
<feature type="domain" description="PDZ" evidence="16">
    <location>
        <begin position="1"/>
        <end position="42"/>
    </location>
</feature>
<dbReference type="Pfam" id="PF17820">
    <property type="entry name" value="PDZ_6"/>
    <property type="match status" value="1"/>
</dbReference>
<protein>
    <recommendedName>
        <fullName evidence="20">RhoGEF domain protein</fullName>
    </recommendedName>
</protein>
<dbReference type="PANTHER" id="PTHR45872:SF2">
    <property type="entry name" value="RHO GUANINE NUCLEOTIDE EXCHANGE FACTOR 2, ISOFORM D"/>
    <property type="match status" value="1"/>
</dbReference>
<evidence type="ECO:0008006" key="20">
    <source>
        <dbReference type="Google" id="ProtNLM"/>
    </source>
</evidence>
<feature type="compositionally biased region" description="Basic and acidic residues" evidence="12">
    <location>
        <begin position="639"/>
        <end position="649"/>
    </location>
</feature>
<evidence type="ECO:0000256" key="7">
    <source>
        <dbReference type="ARBA" id="ARBA00022723"/>
    </source>
</evidence>
<dbReference type="InterPro" id="IPR035899">
    <property type="entry name" value="DBL_dom_sf"/>
</dbReference>
<dbReference type="SUPFAM" id="SSF48065">
    <property type="entry name" value="DBL homology domain (DH-domain)"/>
    <property type="match status" value="1"/>
</dbReference>
<keyword evidence="7" id="KW-0479">Metal-binding</keyword>
<dbReference type="InterPro" id="IPR036305">
    <property type="entry name" value="RGS_sf"/>
</dbReference>
<organism evidence="17 19">
    <name type="scientific">Trichuris suis</name>
    <name type="common">pig whipworm</name>
    <dbReference type="NCBI Taxonomy" id="68888"/>
    <lineage>
        <taxon>Eukaryota</taxon>
        <taxon>Metazoa</taxon>
        <taxon>Ecdysozoa</taxon>
        <taxon>Nematoda</taxon>
        <taxon>Enoplea</taxon>
        <taxon>Dorylaimia</taxon>
        <taxon>Trichinellida</taxon>
        <taxon>Trichuridae</taxon>
        <taxon>Trichuris</taxon>
    </lineage>
</organism>
<dbReference type="EMBL" id="KL363198">
    <property type="protein sequence ID" value="KFD55689.1"/>
    <property type="molecule type" value="Genomic_DNA"/>
</dbReference>
<dbReference type="Pfam" id="PF00130">
    <property type="entry name" value="C1_1"/>
    <property type="match status" value="1"/>
</dbReference>
<dbReference type="Pfam" id="PF09128">
    <property type="entry name" value="RGS-like"/>
    <property type="match status" value="1"/>
</dbReference>
<evidence type="ECO:0000256" key="12">
    <source>
        <dbReference type="SAM" id="MobiDB-lite"/>
    </source>
</evidence>
<feature type="domain" description="Phorbol-ester/DAG-type" evidence="15">
    <location>
        <begin position="475"/>
        <end position="525"/>
    </location>
</feature>
<dbReference type="Gene3D" id="2.30.29.30">
    <property type="entry name" value="Pleckstrin-homology domain (PH domain)/Phosphotyrosine-binding domain (PTB)"/>
    <property type="match status" value="1"/>
</dbReference>
<dbReference type="SMART" id="SM00325">
    <property type="entry name" value="RhoGEF"/>
    <property type="match status" value="1"/>
</dbReference>
<evidence type="ECO:0000313" key="17">
    <source>
        <dbReference type="EMBL" id="KFD55689.1"/>
    </source>
</evidence>
<dbReference type="InterPro" id="IPR000219">
    <property type="entry name" value="DH_dom"/>
</dbReference>
<keyword evidence="5" id="KW-0597">Phosphoprotein</keyword>
<dbReference type="EMBL" id="KL367508">
    <property type="protein sequence ID" value="KFD68100.1"/>
    <property type="molecule type" value="Genomic_DNA"/>
</dbReference>
<keyword evidence="6" id="KW-0344">Guanine-nucleotide releasing factor</keyword>
<evidence type="ECO:0000259" key="15">
    <source>
        <dbReference type="PROSITE" id="PS50081"/>
    </source>
</evidence>
<evidence type="ECO:0000256" key="6">
    <source>
        <dbReference type="ARBA" id="ARBA00022658"/>
    </source>
</evidence>
<keyword evidence="19" id="KW-1185">Reference proteome</keyword>
<keyword evidence="8" id="KW-0862">Zinc</keyword>
<evidence type="ECO:0000313" key="19">
    <source>
        <dbReference type="Proteomes" id="UP000030764"/>
    </source>
</evidence>
<comment type="subcellular location">
    <subcellularLocation>
        <location evidence="2">Cytoplasm</location>
    </subcellularLocation>
    <subcellularLocation>
        <location evidence="1">Membrane</location>
    </subcellularLocation>
</comment>
<dbReference type="PROSITE" id="PS50003">
    <property type="entry name" value="PH_DOMAIN"/>
    <property type="match status" value="1"/>
</dbReference>
<feature type="region of interest" description="Disordered" evidence="12">
    <location>
        <begin position="628"/>
        <end position="649"/>
    </location>
</feature>
<dbReference type="Gene3D" id="1.20.900.10">
    <property type="entry name" value="Dbl homology (DH) domain"/>
    <property type="match status" value="1"/>
</dbReference>
<keyword evidence="10" id="KW-0472">Membrane</keyword>
<keyword evidence="4" id="KW-0963">Cytoplasm</keyword>
<dbReference type="InterPro" id="IPR001849">
    <property type="entry name" value="PH_domain"/>
</dbReference>
<dbReference type="SMART" id="SM00109">
    <property type="entry name" value="C1"/>
    <property type="match status" value="1"/>
</dbReference>
<dbReference type="Gene3D" id="1.10.167.10">
    <property type="entry name" value="Regulator of G-protein Signalling 4, domain 2"/>
    <property type="match status" value="1"/>
</dbReference>
<evidence type="ECO:0000256" key="10">
    <source>
        <dbReference type="ARBA" id="ARBA00023136"/>
    </source>
</evidence>
<name>A0A085MEP3_9BILA</name>
<sequence>LTILGSAAAKAGIRQGDRIVKVNGVLVTGLNHLDVAKLMSGSSYVSLTLFGRSEGAMSSMAVKGVMTNGKRLQRRSTDSGHFDLACKAKPSMSGSTTKRLEWRLKRRELVQQMLVEEKKQLEVLRQEATDTSSNGDRLQLIEKAERRIGNLEIQLKQSGVTKSVTAEAANSTMPTEARDSIAECPESEEAEKVIDEKNAPPTNLELTADSELSLYSSNVAPLHMVERFLDVEDDLVAENNPTDDAIFASFLSLKDRLAHLAVFLHYLLSNNDPSFVLFYLVTEVLSLSGVSKHWRQWAYEIYSSFLAHIAPCKLQLIDQDACEDLDATFSKPTEQLSPEKMRHLFDRARESALVTVNEQLADFRNKRILGLGSVFGESLLHGLKENDTASEAKIFDALISPHVPTYFDRSWEYGDLTRRAQVILSSLSTLFKHYNVKCSSAEVEKLVDKCPTYVSKEKSNFASQLLAKSNRRVKNHCFVLIPVCQAMFCDHCHELLWGIKATGLLCTKCNIVVHKRCISSLQNECMSMRSSDAAFNLKSKEGNKLSTEEKVSSDYLSMKLQRGEVENVAAAKQDVTAEPTGKVCAQKEDLENASLLEDSVEHGTLPGTSPTEDNAFLVRSKSMTMKKDYLKGPEPTNDTFRRSNSDYDEQKKISVKRADSVSEYLGNDSPYLSDDSEAPAVPALAYTANLRHYENFEYDSDFEIATEIAPLEDLIPQNLLVSLETRERKRLEVVYELLHTERTHVRNLKVLYRLFYLRFVEYSILPSNVLNLMFPNLELVLEIHTEMNETMRALVAKDQLVSNISDMCLSLFCGEAGERLKNIASTFCQHLQQALEALKQEIRKDQKLRDFLQVIETLPVCRKLQLRDMLPVEMQRLTKYPLLLESILKYTPDPSVEADQLRKSIHGTHAILEAVNTAKRNSENRMRLEQLQRNIDTSQFVKVNHPMSEEYRRLNVTNYSLIYEGNLFWRLGKNKVIPLHAVLLDELLLLLSKSSDGHRLSLRFHNLNTGKEDMKWTHCPLLKLSNLIAKDMATDKKAFFLVSTSPYGPQIYELAANSFVEKKSWLSRLTEQIETCRKLDQGKRCSISMVEEVASDNKRHKDHSPARATGHVRSHFQERVRVTCQPRLISPSEINVCQPTVFQHSRPILNPLEQLRQEDQCITKALNEKMKIISNFFGTTEEDGSSAPVSEGKGCREAQELLITAVKHTNRLLEAINEHTRLVEVQSGKNENEQVRYSLVHSERPSVPCSQLTQIAAAQMECLTSLMNSLQIMGADLQRVQTELHHYKLSPERLLACHLISEKAVDTHEGDFCPQSPSGRLAPTEPDLTLQSVARKCSVAMTNEERTSENDQATSSVDKNWANGQLGVSPDS</sequence>
<evidence type="ECO:0000256" key="8">
    <source>
        <dbReference type="ARBA" id="ARBA00022833"/>
    </source>
</evidence>
<dbReference type="GO" id="GO:0016020">
    <property type="term" value="C:membrane"/>
    <property type="evidence" value="ECO:0007669"/>
    <property type="project" value="UniProtKB-SubCell"/>
</dbReference>
<dbReference type="PROSITE" id="PS50081">
    <property type="entry name" value="ZF_DAG_PE_2"/>
    <property type="match status" value="1"/>
</dbReference>
<evidence type="ECO:0000256" key="4">
    <source>
        <dbReference type="ARBA" id="ARBA00022490"/>
    </source>
</evidence>
<dbReference type="GO" id="GO:0005737">
    <property type="term" value="C:cytoplasm"/>
    <property type="evidence" value="ECO:0007669"/>
    <property type="project" value="UniProtKB-SubCell"/>
</dbReference>
<dbReference type="Pfam" id="PF00621">
    <property type="entry name" value="RhoGEF"/>
    <property type="match status" value="1"/>
</dbReference>